<keyword evidence="2" id="KW-0067">ATP-binding</keyword>
<dbReference type="SMART" id="SM00382">
    <property type="entry name" value="AAA"/>
    <property type="match status" value="1"/>
</dbReference>
<dbReference type="SUPFAM" id="SSF52540">
    <property type="entry name" value="P-loop containing nucleoside triphosphate hydrolases"/>
    <property type="match status" value="1"/>
</dbReference>
<keyword evidence="6" id="KW-0129">CBS domain</keyword>
<dbReference type="Pfam" id="PF02954">
    <property type="entry name" value="HTH_8"/>
    <property type="match status" value="1"/>
</dbReference>
<evidence type="ECO:0000256" key="2">
    <source>
        <dbReference type="ARBA" id="ARBA00022840"/>
    </source>
</evidence>
<sequence>MKIADDYMQQPIVLRSYHKVSDVLKAFLKHRLDIACVLDERDKLVGIVSKYALYRALLKGADLNSSITPLIRKEVVTLDAKATIHKAKDVLLSNDVGHGVVVDEGGRVQGTMGKSDIIRGFLHHSELLVNQLTSLIEHLQDGVIAIDSNLRVVIFNHAAESMFGISRKAVIGETIHRCFPELGPDLEKTLVDRALAKPRQKKIGQNTVIASFIPISYFEERGGAMAVLQDVTALEAIAQELESTKNLQHTLQHAVAQSYDGIIITDTHGRIAVANDAFLDLFDLKMEEVRGKPWSEVVPECSLETAMHQLKIKREVKTVRGKTCVFIQEPIIRSGKHLGVIAKIIFHQLEQWRNVFRRIEQLESERDYYRDQYQRITRHSDAFNGIISLDPAMERLKKEASLAARSASTVIITGESGTGKELFAEAIHRESGRPGQFIKVNCAAVPAELLESEFFGYAEGAFTGARRGGKPGKFELADKGTLFLDEIGDMPLSLQAKLLRVLQEQAFERVGDVKTRKVDVRIIAATNKNLEQMVREGSFREDLYYRINVIHLHIPPLRERMGDFPVLCEHLIKKLNKKMNKHVIGITPQALSLLQVYSWPGNVRQLENVIERAMNMELEGWIEPEHLPEEIRLAPVRDAAVSSDKTKAEDVSSYHLSKESWERHCILEALKEAKGSRTKAARLLGVSRSTLYYKMRKLGIKSEVEYRLT</sequence>
<dbReference type="CDD" id="cd00009">
    <property type="entry name" value="AAA"/>
    <property type="match status" value="1"/>
</dbReference>
<dbReference type="Gene3D" id="1.10.10.60">
    <property type="entry name" value="Homeodomain-like"/>
    <property type="match status" value="1"/>
</dbReference>
<dbReference type="PROSITE" id="PS51371">
    <property type="entry name" value="CBS"/>
    <property type="match status" value="2"/>
</dbReference>
<dbReference type="PROSITE" id="PS00688">
    <property type="entry name" value="SIGMA54_INTERACT_3"/>
    <property type="match status" value="1"/>
</dbReference>
<dbReference type="Gene3D" id="3.10.580.10">
    <property type="entry name" value="CBS-domain"/>
    <property type="match status" value="2"/>
</dbReference>
<keyword evidence="1" id="KW-0547">Nucleotide-binding</keyword>
<dbReference type="Pfam" id="PF25601">
    <property type="entry name" value="AAA_lid_14"/>
    <property type="match status" value="1"/>
</dbReference>
<dbReference type="RefSeq" id="WP_301237768.1">
    <property type="nucleotide sequence ID" value="NZ_JANRHH010000019.1"/>
</dbReference>
<dbReference type="InterPro" id="IPR025662">
    <property type="entry name" value="Sigma_54_int_dom_ATP-bd_1"/>
</dbReference>
<dbReference type="InterPro" id="IPR058031">
    <property type="entry name" value="AAA_lid_NorR"/>
</dbReference>
<name>A0ABT8ILJ0_9BACL</name>
<feature type="domain" description="PAS" evidence="8">
    <location>
        <begin position="128"/>
        <end position="198"/>
    </location>
</feature>
<organism evidence="10 11">
    <name type="scientific">Polycladomyces subterraneus</name>
    <dbReference type="NCBI Taxonomy" id="1016997"/>
    <lineage>
        <taxon>Bacteria</taxon>
        <taxon>Bacillati</taxon>
        <taxon>Bacillota</taxon>
        <taxon>Bacilli</taxon>
        <taxon>Bacillales</taxon>
        <taxon>Thermoactinomycetaceae</taxon>
        <taxon>Polycladomyces</taxon>
    </lineage>
</organism>
<dbReference type="Proteomes" id="UP001174196">
    <property type="component" value="Unassembled WGS sequence"/>
</dbReference>
<dbReference type="Pfam" id="PF00571">
    <property type="entry name" value="CBS"/>
    <property type="match status" value="2"/>
</dbReference>
<dbReference type="SUPFAM" id="SSF55785">
    <property type="entry name" value="PYP-like sensor domain (PAS domain)"/>
    <property type="match status" value="2"/>
</dbReference>
<keyword evidence="4" id="KW-0238">DNA-binding</keyword>
<keyword evidence="11" id="KW-1185">Reference proteome</keyword>
<reference evidence="10" key="1">
    <citation type="submission" date="2022-08" db="EMBL/GenBank/DDBJ databases">
        <title>Polycladomyces zharkentsis sp. nov., a novel thermophilic CMC and starch-degrading bacterium isolated from a geothermal spring in Kazakhstan.</title>
        <authorList>
            <person name="Mashzhan A."/>
            <person name="Kistaubaeva A."/>
            <person name="Javier-Lopez R."/>
            <person name="Birkeland N.-K."/>
        </authorList>
    </citation>
    <scope>NUCLEOTIDE SEQUENCE</scope>
    <source>
        <strain evidence="10">KSR 13</strain>
    </source>
</reference>
<dbReference type="PROSITE" id="PS00676">
    <property type="entry name" value="SIGMA54_INTERACT_2"/>
    <property type="match status" value="1"/>
</dbReference>
<evidence type="ECO:0000313" key="11">
    <source>
        <dbReference type="Proteomes" id="UP001174196"/>
    </source>
</evidence>
<dbReference type="SMART" id="SM00091">
    <property type="entry name" value="PAS"/>
    <property type="match status" value="2"/>
</dbReference>
<dbReference type="InterPro" id="IPR025944">
    <property type="entry name" value="Sigma_54_int_dom_CS"/>
</dbReference>
<feature type="domain" description="CBS" evidence="9">
    <location>
        <begin position="71"/>
        <end position="127"/>
    </location>
</feature>
<dbReference type="InterPro" id="IPR035965">
    <property type="entry name" value="PAS-like_dom_sf"/>
</dbReference>
<dbReference type="PRINTS" id="PR01590">
    <property type="entry name" value="HTHFIS"/>
</dbReference>
<evidence type="ECO:0000256" key="5">
    <source>
        <dbReference type="ARBA" id="ARBA00023163"/>
    </source>
</evidence>
<dbReference type="PROSITE" id="PS50112">
    <property type="entry name" value="PAS"/>
    <property type="match status" value="2"/>
</dbReference>
<protein>
    <submittedName>
        <fullName evidence="10">Sigma 54-interacting transcriptional regulator</fullName>
    </submittedName>
</protein>
<comment type="caution">
    <text evidence="10">The sequence shown here is derived from an EMBL/GenBank/DDBJ whole genome shotgun (WGS) entry which is preliminary data.</text>
</comment>
<dbReference type="Gene3D" id="1.10.8.60">
    <property type="match status" value="1"/>
</dbReference>
<dbReference type="CDD" id="cd00130">
    <property type="entry name" value="PAS"/>
    <property type="match status" value="2"/>
</dbReference>
<dbReference type="InterPro" id="IPR000014">
    <property type="entry name" value="PAS"/>
</dbReference>
<evidence type="ECO:0000259" key="8">
    <source>
        <dbReference type="PROSITE" id="PS50112"/>
    </source>
</evidence>
<dbReference type="SUPFAM" id="SSF46689">
    <property type="entry name" value="Homeodomain-like"/>
    <property type="match status" value="1"/>
</dbReference>
<dbReference type="InterPro" id="IPR013656">
    <property type="entry name" value="PAS_4"/>
</dbReference>
<evidence type="ECO:0000256" key="1">
    <source>
        <dbReference type="ARBA" id="ARBA00022741"/>
    </source>
</evidence>
<dbReference type="InterPro" id="IPR002078">
    <property type="entry name" value="Sigma_54_int"/>
</dbReference>
<dbReference type="InterPro" id="IPR003593">
    <property type="entry name" value="AAA+_ATPase"/>
</dbReference>
<dbReference type="SUPFAM" id="SSF54631">
    <property type="entry name" value="CBS-domain pair"/>
    <property type="match status" value="1"/>
</dbReference>
<feature type="domain" description="CBS" evidence="9">
    <location>
        <begin position="7"/>
        <end position="63"/>
    </location>
</feature>
<evidence type="ECO:0000256" key="3">
    <source>
        <dbReference type="ARBA" id="ARBA00023015"/>
    </source>
</evidence>
<dbReference type="Pfam" id="PF00158">
    <property type="entry name" value="Sigma54_activat"/>
    <property type="match status" value="1"/>
</dbReference>
<dbReference type="PROSITE" id="PS00675">
    <property type="entry name" value="SIGMA54_INTERACT_1"/>
    <property type="match status" value="1"/>
</dbReference>
<dbReference type="InterPro" id="IPR025943">
    <property type="entry name" value="Sigma_54_int_dom_ATP-bd_2"/>
</dbReference>
<evidence type="ECO:0000259" key="9">
    <source>
        <dbReference type="PROSITE" id="PS51371"/>
    </source>
</evidence>
<accession>A0ABT8ILJ0</accession>
<dbReference type="PANTHER" id="PTHR32071:SF57">
    <property type="entry name" value="C4-DICARBOXYLATE TRANSPORT TRANSCRIPTIONAL REGULATORY PROTEIN DCTD"/>
    <property type="match status" value="1"/>
</dbReference>
<evidence type="ECO:0000313" key="10">
    <source>
        <dbReference type="EMBL" id="MDN4593054.1"/>
    </source>
</evidence>
<gene>
    <name evidence="10" type="ORF">NWF35_03915</name>
</gene>
<dbReference type="InterPro" id="IPR002197">
    <property type="entry name" value="HTH_Fis"/>
</dbReference>
<dbReference type="Pfam" id="PF08448">
    <property type="entry name" value="PAS_4"/>
    <property type="match status" value="1"/>
</dbReference>
<keyword evidence="5" id="KW-0804">Transcription</keyword>
<evidence type="ECO:0000256" key="4">
    <source>
        <dbReference type="ARBA" id="ARBA00023125"/>
    </source>
</evidence>
<evidence type="ECO:0000256" key="6">
    <source>
        <dbReference type="PROSITE-ProRule" id="PRU00703"/>
    </source>
</evidence>
<proteinExistence type="predicted"/>
<dbReference type="Gene3D" id="3.40.50.300">
    <property type="entry name" value="P-loop containing nucleotide triphosphate hydrolases"/>
    <property type="match status" value="1"/>
</dbReference>
<dbReference type="InterPro" id="IPR009057">
    <property type="entry name" value="Homeodomain-like_sf"/>
</dbReference>
<dbReference type="InterPro" id="IPR027417">
    <property type="entry name" value="P-loop_NTPase"/>
</dbReference>
<dbReference type="PANTHER" id="PTHR32071">
    <property type="entry name" value="TRANSCRIPTIONAL REGULATORY PROTEIN"/>
    <property type="match status" value="1"/>
</dbReference>
<evidence type="ECO:0000259" key="7">
    <source>
        <dbReference type="PROSITE" id="PS50045"/>
    </source>
</evidence>
<dbReference type="InterPro" id="IPR000644">
    <property type="entry name" value="CBS_dom"/>
</dbReference>
<dbReference type="InterPro" id="IPR013767">
    <property type="entry name" value="PAS_fold"/>
</dbReference>
<feature type="domain" description="Sigma-54 factor interaction" evidence="7">
    <location>
        <begin position="386"/>
        <end position="615"/>
    </location>
</feature>
<dbReference type="PROSITE" id="PS50045">
    <property type="entry name" value="SIGMA54_INTERACT_4"/>
    <property type="match status" value="1"/>
</dbReference>
<dbReference type="Pfam" id="PF00989">
    <property type="entry name" value="PAS"/>
    <property type="match status" value="1"/>
</dbReference>
<dbReference type="Gene3D" id="3.30.450.20">
    <property type="entry name" value="PAS domain"/>
    <property type="match status" value="2"/>
</dbReference>
<keyword evidence="3" id="KW-0805">Transcription regulation</keyword>
<dbReference type="SMART" id="SM00116">
    <property type="entry name" value="CBS"/>
    <property type="match status" value="2"/>
</dbReference>
<dbReference type="CDD" id="cd02205">
    <property type="entry name" value="CBS_pair_SF"/>
    <property type="match status" value="1"/>
</dbReference>
<dbReference type="NCBIfam" id="TIGR00229">
    <property type="entry name" value="sensory_box"/>
    <property type="match status" value="2"/>
</dbReference>
<dbReference type="EMBL" id="JANRHH010000019">
    <property type="protein sequence ID" value="MDN4593054.1"/>
    <property type="molecule type" value="Genomic_DNA"/>
</dbReference>
<feature type="domain" description="PAS" evidence="8">
    <location>
        <begin position="243"/>
        <end position="292"/>
    </location>
</feature>
<dbReference type="InterPro" id="IPR046342">
    <property type="entry name" value="CBS_dom_sf"/>
</dbReference>